<keyword evidence="8" id="KW-1185">Reference proteome</keyword>
<feature type="domain" description="RRM" evidence="6">
    <location>
        <begin position="114"/>
        <end position="230"/>
    </location>
</feature>
<dbReference type="AlphaFoldDB" id="A0A9N9KDG3"/>
<evidence type="ECO:0000256" key="4">
    <source>
        <dbReference type="ARBA" id="ARBA00023242"/>
    </source>
</evidence>
<evidence type="ECO:0000256" key="1">
    <source>
        <dbReference type="ARBA" id="ARBA00004123"/>
    </source>
</evidence>
<comment type="caution">
    <text evidence="7">The sequence shown here is derived from an EMBL/GenBank/DDBJ whole genome shotgun (WGS) entry which is preliminary data.</text>
</comment>
<sequence>LSTNEKKRKRIIHKSVLTADPSDSQALKFTLHGRVLSVVKAVDKDEARRLMEKNKNKRRKEDRRNTYLIKEGVVFPNTPDAASLPPLEVTKRAASSSVRKNLLAKNPNLFISKTRLSVRNLPLFVDEKKLKNLGKESIRKFKEEVKKGKRTDLTKTEKMEGWDKLVHIKQAKIIRSKDRIDSSTKKLRSKGYGFLEFTQHSHALAALRYLNNNPGIFGEKKRLVIEFAIENNIIVKKRAR</sequence>
<dbReference type="InterPro" id="IPR051945">
    <property type="entry name" value="RRM_MRD1_RNA_proc_ribogen"/>
</dbReference>
<proteinExistence type="predicted"/>
<keyword evidence="3 5" id="KW-0694">RNA-binding</keyword>
<evidence type="ECO:0000259" key="6">
    <source>
        <dbReference type="PROSITE" id="PS50102"/>
    </source>
</evidence>
<dbReference type="PANTHER" id="PTHR48039">
    <property type="entry name" value="RNA-BINDING MOTIF PROTEIN 14B"/>
    <property type="match status" value="1"/>
</dbReference>
<feature type="non-terminal residue" evidence="7">
    <location>
        <position position="1"/>
    </location>
</feature>
<keyword evidence="2" id="KW-0677">Repeat</keyword>
<evidence type="ECO:0000256" key="5">
    <source>
        <dbReference type="PROSITE-ProRule" id="PRU00176"/>
    </source>
</evidence>
<comment type="subcellular location">
    <subcellularLocation>
        <location evidence="1">Nucleus</location>
    </subcellularLocation>
</comment>
<dbReference type="GO" id="GO:0005730">
    <property type="term" value="C:nucleolus"/>
    <property type="evidence" value="ECO:0007669"/>
    <property type="project" value="TreeGrafter"/>
</dbReference>
<gene>
    <name evidence="7" type="ORF">CPELLU_LOCUS19561</name>
</gene>
<dbReference type="InterPro" id="IPR035979">
    <property type="entry name" value="RBD_domain_sf"/>
</dbReference>
<keyword evidence="4" id="KW-0539">Nucleus</keyword>
<accession>A0A9N9KDG3</accession>
<dbReference type="InterPro" id="IPR012677">
    <property type="entry name" value="Nucleotide-bd_a/b_plait_sf"/>
</dbReference>
<protein>
    <submittedName>
        <fullName evidence="7">1218_t:CDS:1</fullName>
    </submittedName>
</protein>
<dbReference type="Gene3D" id="3.30.70.330">
    <property type="match status" value="1"/>
</dbReference>
<organism evidence="7 8">
    <name type="scientific">Cetraspora pellucida</name>
    <dbReference type="NCBI Taxonomy" id="1433469"/>
    <lineage>
        <taxon>Eukaryota</taxon>
        <taxon>Fungi</taxon>
        <taxon>Fungi incertae sedis</taxon>
        <taxon>Mucoromycota</taxon>
        <taxon>Glomeromycotina</taxon>
        <taxon>Glomeromycetes</taxon>
        <taxon>Diversisporales</taxon>
        <taxon>Gigasporaceae</taxon>
        <taxon>Cetraspora</taxon>
    </lineage>
</organism>
<evidence type="ECO:0000313" key="7">
    <source>
        <dbReference type="EMBL" id="CAG8819570.1"/>
    </source>
</evidence>
<evidence type="ECO:0000313" key="8">
    <source>
        <dbReference type="Proteomes" id="UP000789759"/>
    </source>
</evidence>
<evidence type="ECO:0000256" key="2">
    <source>
        <dbReference type="ARBA" id="ARBA00022737"/>
    </source>
</evidence>
<feature type="non-terminal residue" evidence="7">
    <location>
        <position position="240"/>
    </location>
</feature>
<dbReference type="SUPFAM" id="SSF54928">
    <property type="entry name" value="RNA-binding domain, RBD"/>
    <property type="match status" value="1"/>
</dbReference>
<dbReference type="InterPro" id="IPR000504">
    <property type="entry name" value="RRM_dom"/>
</dbReference>
<reference evidence="7" key="1">
    <citation type="submission" date="2021-06" db="EMBL/GenBank/DDBJ databases">
        <authorList>
            <person name="Kallberg Y."/>
            <person name="Tangrot J."/>
            <person name="Rosling A."/>
        </authorList>
    </citation>
    <scope>NUCLEOTIDE SEQUENCE</scope>
    <source>
        <strain evidence="7">FL966</strain>
    </source>
</reference>
<dbReference type="GO" id="GO:0003729">
    <property type="term" value="F:mRNA binding"/>
    <property type="evidence" value="ECO:0007669"/>
    <property type="project" value="TreeGrafter"/>
</dbReference>
<dbReference type="FunFam" id="3.30.70.330:FF:000182">
    <property type="entry name" value="RNA-binding motif protein 28"/>
    <property type="match status" value="1"/>
</dbReference>
<dbReference type="Proteomes" id="UP000789759">
    <property type="component" value="Unassembled WGS sequence"/>
</dbReference>
<name>A0A9N9KDG3_9GLOM</name>
<dbReference type="EMBL" id="CAJVQA010048098">
    <property type="protein sequence ID" value="CAG8819570.1"/>
    <property type="molecule type" value="Genomic_DNA"/>
</dbReference>
<evidence type="ECO:0000256" key="3">
    <source>
        <dbReference type="ARBA" id="ARBA00022884"/>
    </source>
</evidence>
<dbReference type="CDD" id="cd12416">
    <property type="entry name" value="RRM4_RBM28_like"/>
    <property type="match status" value="1"/>
</dbReference>
<dbReference type="PANTHER" id="PTHR48039:SF5">
    <property type="entry name" value="RNA-BINDING PROTEIN 28"/>
    <property type="match status" value="1"/>
</dbReference>
<dbReference type="OrthoDB" id="267048at2759"/>
<dbReference type="PROSITE" id="PS50102">
    <property type="entry name" value="RRM"/>
    <property type="match status" value="1"/>
</dbReference>